<evidence type="ECO:0000313" key="4">
    <source>
        <dbReference type="EMBL" id="GAA1142617.1"/>
    </source>
</evidence>
<organism evidence="4 5">
    <name type="scientific">Nocardioides aquiterrae</name>
    <dbReference type="NCBI Taxonomy" id="203799"/>
    <lineage>
        <taxon>Bacteria</taxon>
        <taxon>Bacillati</taxon>
        <taxon>Actinomycetota</taxon>
        <taxon>Actinomycetes</taxon>
        <taxon>Propionibacteriales</taxon>
        <taxon>Nocardioidaceae</taxon>
        <taxon>Nocardioides</taxon>
    </lineage>
</organism>
<dbReference type="InterPro" id="IPR002935">
    <property type="entry name" value="SAM_O-MeTrfase"/>
</dbReference>
<evidence type="ECO:0000256" key="1">
    <source>
        <dbReference type="ARBA" id="ARBA00022603"/>
    </source>
</evidence>
<dbReference type="RefSeq" id="WP_425571598.1">
    <property type="nucleotide sequence ID" value="NZ_BAAAJE010000008.1"/>
</dbReference>
<dbReference type="SUPFAM" id="SSF53335">
    <property type="entry name" value="S-adenosyl-L-methionine-dependent methyltransferases"/>
    <property type="match status" value="1"/>
</dbReference>
<protein>
    <submittedName>
        <fullName evidence="4">O-methyltransferase</fullName>
    </submittedName>
</protein>
<keyword evidence="3" id="KW-0949">S-adenosyl-L-methionine</keyword>
<dbReference type="Gene3D" id="3.40.50.150">
    <property type="entry name" value="Vaccinia Virus protein VP39"/>
    <property type="match status" value="1"/>
</dbReference>
<gene>
    <name evidence="4" type="ORF">GCM10009606_22770</name>
</gene>
<dbReference type="PANTHER" id="PTHR10509">
    <property type="entry name" value="O-METHYLTRANSFERASE-RELATED"/>
    <property type="match status" value="1"/>
</dbReference>
<comment type="caution">
    <text evidence="4">The sequence shown here is derived from an EMBL/GenBank/DDBJ whole genome shotgun (WGS) entry which is preliminary data.</text>
</comment>
<dbReference type="CDD" id="cd02440">
    <property type="entry name" value="AdoMet_MTases"/>
    <property type="match status" value="1"/>
</dbReference>
<keyword evidence="5" id="KW-1185">Reference proteome</keyword>
<keyword evidence="2" id="KW-0808">Transferase</keyword>
<evidence type="ECO:0000256" key="2">
    <source>
        <dbReference type="ARBA" id="ARBA00022679"/>
    </source>
</evidence>
<dbReference type="Pfam" id="PF01596">
    <property type="entry name" value="Methyltransf_3"/>
    <property type="match status" value="1"/>
</dbReference>
<evidence type="ECO:0000313" key="5">
    <source>
        <dbReference type="Proteomes" id="UP001499979"/>
    </source>
</evidence>
<dbReference type="PROSITE" id="PS51682">
    <property type="entry name" value="SAM_OMT_I"/>
    <property type="match status" value="1"/>
</dbReference>
<proteinExistence type="predicted"/>
<dbReference type="InterPro" id="IPR050362">
    <property type="entry name" value="Cation-dep_OMT"/>
</dbReference>
<dbReference type="EMBL" id="BAAAJE010000008">
    <property type="protein sequence ID" value="GAA1142617.1"/>
    <property type="molecule type" value="Genomic_DNA"/>
</dbReference>
<reference evidence="4 5" key="1">
    <citation type="journal article" date="2019" name="Int. J. Syst. Evol. Microbiol.">
        <title>The Global Catalogue of Microorganisms (GCM) 10K type strain sequencing project: providing services to taxonomists for standard genome sequencing and annotation.</title>
        <authorList>
            <consortium name="The Broad Institute Genomics Platform"/>
            <consortium name="The Broad Institute Genome Sequencing Center for Infectious Disease"/>
            <person name="Wu L."/>
            <person name="Ma J."/>
        </authorList>
    </citation>
    <scope>NUCLEOTIDE SEQUENCE [LARGE SCALE GENOMIC DNA]</scope>
    <source>
        <strain evidence="4 5">JCM 11813</strain>
    </source>
</reference>
<sequence>MTPVKPTSWTYAEEHVAEDEVLANARARAEEVGVVPIGSGGGAALRFLAAVLDARAVVEIGTGTGVSGLWLLRGMRPDGVLTSVDIEAEHQRLARESFAEAGIANQRVRTISGAALDVLPRLTDGHYDLVFCDGDKAEYGAYLKEALRLLRPGGVVAFDNALWHDRVADPAQRDEDTVSIRELGRQVAEREDLVSVLLPVGDGLLAAKKVWTPGDE</sequence>
<keyword evidence="1" id="KW-0489">Methyltransferase</keyword>
<dbReference type="InterPro" id="IPR029063">
    <property type="entry name" value="SAM-dependent_MTases_sf"/>
</dbReference>
<accession>A0ABN1UDF4</accession>
<dbReference type="Proteomes" id="UP001499979">
    <property type="component" value="Unassembled WGS sequence"/>
</dbReference>
<name>A0ABN1UDF4_9ACTN</name>
<evidence type="ECO:0000256" key="3">
    <source>
        <dbReference type="ARBA" id="ARBA00022691"/>
    </source>
</evidence>
<dbReference type="PANTHER" id="PTHR10509:SF85">
    <property type="entry name" value="O-METHYLTRANSFERASE RV1220C-RELATED"/>
    <property type="match status" value="1"/>
</dbReference>